<evidence type="ECO:0000313" key="2">
    <source>
        <dbReference type="EMBL" id="CAI5713320.1"/>
    </source>
</evidence>
<gene>
    <name evidence="2" type="ORF">PDE001_LOCUS943</name>
</gene>
<feature type="region of interest" description="Disordered" evidence="1">
    <location>
        <begin position="65"/>
        <end position="109"/>
    </location>
</feature>
<accession>A0AAV0T2F7</accession>
<dbReference type="AlphaFoldDB" id="A0AAV0T2F7"/>
<sequence length="329" mass="36478">MPAVLVPSQDNLLREIEFLSPDDGMVKLRACFANHKVARYNRVTPPSIRMRQDEEATRTAAAAATITIPDQPSASARNSSLDSTTTPRQTLSSDIPPTPSPTHDATPSDENAFVAMENDASDVESAPSQKSTLMLDAALFDYDFDIMEGTAHATGLFKSNYYMSLWYEDLDKDVPQWQYDLEIRREAGDESCLECVPVAVANAAYIAMVTPVTMEYDVERMTRLRLRKCIDSLLGPRNAWTYSLTIGVSDDFWPTLVLLYVLTDAVPDFLVNLTIPLLSDNTLWLLGFSSFAKDLLQYKSAPNLLKSLVLAVQALAPEADGTLTPRLHF</sequence>
<name>A0AAV0T2F7_9STRA</name>
<dbReference type="EMBL" id="CANTFM010000147">
    <property type="protein sequence ID" value="CAI5713320.1"/>
    <property type="molecule type" value="Genomic_DNA"/>
</dbReference>
<comment type="caution">
    <text evidence="2">The sequence shown here is derived from an EMBL/GenBank/DDBJ whole genome shotgun (WGS) entry which is preliminary data.</text>
</comment>
<evidence type="ECO:0000313" key="3">
    <source>
        <dbReference type="Proteomes" id="UP001162029"/>
    </source>
</evidence>
<reference evidence="2" key="1">
    <citation type="submission" date="2022-12" db="EMBL/GenBank/DDBJ databases">
        <authorList>
            <person name="Webb A."/>
        </authorList>
    </citation>
    <scope>NUCLEOTIDE SEQUENCE</scope>
    <source>
        <strain evidence="2">Pd1</strain>
    </source>
</reference>
<keyword evidence="3" id="KW-1185">Reference proteome</keyword>
<evidence type="ECO:0000256" key="1">
    <source>
        <dbReference type="SAM" id="MobiDB-lite"/>
    </source>
</evidence>
<organism evidence="2 3">
    <name type="scientific">Peronospora destructor</name>
    <dbReference type="NCBI Taxonomy" id="86335"/>
    <lineage>
        <taxon>Eukaryota</taxon>
        <taxon>Sar</taxon>
        <taxon>Stramenopiles</taxon>
        <taxon>Oomycota</taxon>
        <taxon>Peronosporomycetes</taxon>
        <taxon>Peronosporales</taxon>
        <taxon>Peronosporaceae</taxon>
        <taxon>Peronospora</taxon>
    </lineage>
</organism>
<proteinExistence type="predicted"/>
<dbReference type="Proteomes" id="UP001162029">
    <property type="component" value="Unassembled WGS sequence"/>
</dbReference>
<feature type="compositionally biased region" description="Polar residues" evidence="1">
    <location>
        <begin position="73"/>
        <end position="109"/>
    </location>
</feature>
<protein>
    <submittedName>
        <fullName evidence="2">Uncharacterized protein</fullName>
    </submittedName>
</protein>